<protein>
    <submittedName>
        <fullName evidence="1">Uncharacterized protein</fullName>
    </submittedName>
</protein>
<reference evidence="2" key="1">
    <citation type="submission" date="2016-07" db="EMBL/GenBank/DDBJ databases">
        <authorList>
            <person name="Florea S."/>
            <person name="Webb J.S."/>
            <person name="Jaromczyk J."/>
            <person name="Schardl C.L."/>
        </authorList>
    </citation>
    <scope>NUCLEOTIDE SEQUENCE [LARGE SCALE GENOMIC DNA]</scope>
</reference>
<evidence type="ECO:0000313" key="1">
    <source>
        <dbReference type="EMBL" id="AOE43815.1"/>
    </source>
</evidence>
<keyword evidence="2" id="KW-1185">Reference proteome</keyword>
<evidence type="ECO:0000313" key="2">
    <source>
        <dbReference type="Proteomes" id="UP000202170"/>
    </source>
</evidence>
<sequence>MADVYEVTLYVTETIEVVADSEDEAYAEAESMADLDTWDYHDVVRVGPSPWDEDD</sequence>
<gene>
    <name evidence="1" type="primary">126</name>
    <name evidence="1" type="ORF">SEA_BANTAM_126</name>
</gene>
<name>A0A1B3AYK0_9CAUD</name>
<dbReference type="GeneID" id="29080390"/>
<dbReference type="KEGG" id="vg:29080390"/>
<organism evidence="1 2">
    <name type="scientific">Gordonia phage Bantam</name>
    <dbReference type="NCBI Taxonomy" id="1887641"/>
    <lineage>
        <taxon>Viruses</taxon>
        <taxon>Duplodnaviria</taxon>
        <taxon>Heunggongvirae</taxon>
        <taxon>Uroviricota</taxon>
        <taxon>Caudoviricetes</taxon>
        <taxon>Bantamvirus</taxon>
        <taxon>Bantamvirus bantam</taxon>
    </lineage>
</organism>
<proteinExistence type="predicted"/>
<accession>A0A1B3AYK0</accession>
<dbReference type="Proteomes" id="UP000202170">
    <property type="component" value="Segment"/>
</dbReference>
<dbReference type="EMBL" id="KX557272">
    <property type="protein sequence ID" value="AOE43815.1"/>
    <property type="molecule type" value="Genomic_DNA"/>
</dbReference>
<dbReference type="RefSeq" id="YP_009287594.1">
    <property type="nucleotide sequence ID" value="NC_031074.1"/>
</dbReference>